<protein>
    <recommendedName>
        <fullName evidence="10">Hemin receptor</fullName>
    </recommendedName>
</protein>
<dbReference type="Proteomes" id="UP000271010">
    <property type="component" value="Unassembled WGS sequence"/>
</dbReference>
<dbReference type="InterPro" id="IPR005017">
    <property type="entry name" value="OMPP1/FadL/TodX"/>
</dbReference>
<dbReference type="GO" id="GO:0015483">
    <property type="term" value="F:long-chain fatty acid transporting porin activity"/>
    <property type="evidence" value="ECO:0007669"/>
    <property type="project" value="TreeGrafter"/>
</dbReference>
<comment type="subcellular location">
    <subcellularLocation>
        <location evidence="1">Cell outer membrane</location>
        <topology evidence="1">Multi-pass membrane protein</topology>
    </subcellularLocation>
</comment>
<evidence type="ECO:0000256" key="6">
    <source>
        <dbReference type="ARBA" id="ARBA00023136"/>
    </source>
</evidence>
<keyword evidence="6" id="KW-0472">Membrane</keyword>
<evidence type="ECO:0000256" key="2">
    <source>
        <dbReference type="ARBA" id="ARBA00008163"/>
    </source>
</evidence>
<dbReference type="GO" id="GO:0009279">
    <property type="term" value="C:cell outer membrane"/>
    <property type="evidence" value="ECO:0007669"/>
    <property type="project" value="UniProtKB-SubCell"/>
</dbReference>
<evidence type="ECO:0000256" key="3">
    <source>
        <dbReference type="ARBA" id="ARBA00022452"/>
    </source>
</evidence>
<name>A0A3M9N5W3_9BACT</name>
<accession>A0A3M9N5W3</accession>
<evidence type="ECO:0000256" key="1">
    <source>
        <dbReference type="ARBA" id="ARBA00004571"/>
    </source>
</evidence>
<keyword evidence="9" id="KW-1185">Reference proteome</keyword>
<keyword evidence="5" id="KW-0732">Signal</keyword>
<dbReference type="SUPFAM" id="SSF56935">
    <property type="entry name" value="Porins"/>
    <property type="match status" value="1"/>
</dbReference>
<dbReference type="PANTHER" id="PTHR35093:SF8">
    <property type="entry name" value="OUTER MEMBRANE PROTEIN NMB0088-RELATED"/>
    <property type="match status" value="1"/>
</dbReference>
<dbReference type="EMBL" id="RJJE01000002">
    <property type="protein sequence ID" value="RNI32583.1"/>
    <property type="molecule type" value="Genomic_DNA"/>
</dbReference>
<dbReference type="PANTHER" id="PTHR35093">
    <property type="entry name" value="OUTER MEMBRANE PROTEIN NMB0088-RELATED"/>
    <property type="match status" value="1"/>
</dbReference>
<evidence type="ECO:0000256" key="5">
    <source>
        <dbReference type="ARBA" id="ARBA00022729"/>
    </source>
</evidence>
<evidence type="ECO:0000313" key="9">
    <source>
        <dbReference type="Proteomes" id="UP000271010"/>
    </source>
</evidence>
<evidence type="ECO:0000256" key="7">
    <source>
        <dbReference type="ARBA" id="ARBA00023237"/>
    </source>
</evidence>
<dbReference type="Gene3D" id="2.40.160.60">
    <property type="entry name" value="Outer membrane protein transport protein (OMPP1/FadL/TodX)"/>
    <property type="match status" value="1"/>
</dbReference>
<evidence type="ECO:0008006" key="10">
    <source>
        <dbReference type="Google" id="ProtNLM"/>
    </source>
</evidence>
<comment type="caution">
    <text evidence="8">The sequence shown here is derived from an EMBL/GenBank/DDBJ whole genome shotgun (WGS) entry which is preliminary data.</text>
</comment>
<keyword evidence="3" id="KW-1134">Transmembrane beta strand</keyword>
<evidence type="ECO:0000313" key="8">
    <source>
        <dbReference type="EMBL" id="RNI32583.1"/>
    </source>
</evidence>
<comment type="similarity">
    <text evidence="2">Belongs to the OmpP1/FadL family.</text>
</comment>
<keyword evidence="4" id="KW-0812">Transmembrane</keyword>
<organism evidence="8 9">
    <name type="scientific">Rufibacter immobilis</name>
    <dbReference type="NCBI Taxonomy" id="1348778"/>
    <lineage>
        <taxon>Bacteria</taxon>
        <taxon>Pseudomonadati</taxon>
        <taxon>Bacteroidota</taxon>
        <taxon>Cytophagia</taxon>
        <taxon>Cytophagales</taxon>
        <taxon>Hymenobacteraceae</taxon>
        <taxon>Rufibacter</taxon>
    </lineage>
</organism>
<proteinExistence type="inferred from homology"/>
<reference evidence="8 9" key="1">
    <citation type="submission" date="2018-11" db="EMBL/GenBank/DDBJ databases">
        <title>Rufibacter latericius sp. nov., isolated from water in Baiyang Lake.</title>
        <authorList>
            <person name="Yang Y."/>
        </authorList>
    </citation>
    <scope>NUCLEOTIDE SEQUENCE [LARGE SCALE GENOMIC DNA]</scope>
    <source>
        <strain evidence="8 9">MCC P1</strain>
    </source>
</reference>
<sequence>MLGSAGKGFAQNEVDALRYSRTDFGGTARTMGLGGANVALGGDAGSFSSNPAGLGLFRRSEITVSAGFNANEVNSTVYGSEAMNSRNNLNIPGFSAVFTTRKADDEEGDWRSSTFGIGYTRQNNFNQRSFYRATGQLENLKFGEYAAQLANGDPHVNGELTYNTLQELAYKTYLISPEDDGYYISPNLVASNIFEENIQSSGSQNQWDFAYGASFRDKLFLGASIGLTNVRFKQTRTYLEEAPATDINSLTLRDELRTEGTGISLRVGAIYKPSDALRLGFSVQTPTWYNLTDRFDTNLAVNFNQAPEEGASVNQFFAADPGEYEYNLTTPFRASGGAAVFIGKNGFITADVEYVDYSNARLNADDSFNSENQTIRNVYDKALNFRVGAEARLDIFRVRAGFAQHGDPFKNSDVDQAKTFLTGGLGIRQSNFFIDAALVYSKYNSVYSPYTNLEFDNPASEFYQISAPSVKNKHENTNFVATVGWNF</sequence>
<keyword evidence="7" id="KW-0998">Cell outer membrane</keyword>
<dbReference type="AlphaFoldDB" id="A0A3M9N5W3"/>
<gene>
    <name evidence="8" type="ORF">EFA69_04500</name>
</gene>
<evidence type="ECO:0000256" key="4">
    <source>
        <dbReference type="ARBA" id="ARBA00022692"/>
    </source>
</evidence>